<evidence type="ECO:0000256" key="1">
    <source>
        <dbReference type="SAM" id="Phobius"/>
    </source>
</evidence>
<feature type="transmembrane region" description="Helical" evidence="1">
    <location>
        <begin position="257"/>
        <end position="276"/>
    </location>
</feature>
<feature type="transmembrane region" description="Helical" evidence="1">
    <location>
        <begin position="147"/>
        <end position="172"/>
    </location>
</feature>
<sequence length="613" mass="68924">MKFPSLEHIVKQSFSTLSRFPFAIASAISAALLAVYLIALPHQQLEGVSFLYNVLFVLVLGIPLFTALPLVGEQHRWGGTTVMIASTAGAAVLLIYYFLLPAALDGAPSEPLLRYILYFIALHLVVAIAPFWGKGNMNGFWQYNKTLFLRILTAVLFSGVLFVGLAVALGSIDVLFGVDIEGDLYLQLFVLIGGIFNTWFFLAGIPSSLQQLDAMHAYPKGLKVFTQHILLPLVIVYLVILYLYTGKIILQWSWPEGWVAYLVLSFSVAGILALLLLHPIREQVENRWIKRFSRSYFRALIPLVILLLLAIWVRINEYGITVNRYFVLVLGLWLAGVVGYFILSKTENIKVVPASLAVVAFLISFGPWGAFSVAERSQVNRLQHFAREHNLLKEGTIHQTSEAVPFEDRREISSILHYLNSTHGLERIQPWFEQDLSSLTTSVGENDSTRVLARHERPQKIAELMGIEYTLSPRPGEGVTPARYFSATPNRSLAVDEFDWLLRDIHLRPDTPSDTLQAGNYRVVVRIAPDSLNILLSLEGQQERALNLGVDTLAIRLFQNAQTTDLPTERMITETSNDRWSARAYFHNISLKEEGSTDRLISAQFDLLLKLTR</sequence>
<protein>
    <recommendedName>
        <fullName evidence="4">DUF4153 domain-containing protein</fullName>
    </recommendedName>
</protein>
<keyword evidence="3" id="KW-1185">Reference proteome</keyword>
<feature type="transmembrane region" description="Helical" evidence="1">
    <location>
        <begin position="20"/>
        <end position="38"/>
    </location>
</feature>
<evidence type="ECO:0000313" key="3">
    <source>
        <dbReference type="Proteomes" id="UP000184041"/>
    </source>
</evidence>
<feature type="transmembrane region" description="Helical" evidence="1">
    <location>
        <begin position="355"/>
        <end position="374"/>
    </location>
</feature>
<name>A0A1M4UEM0_9BACT</name>
<organism evidence="2 3">
    <name type="scientific">Fodinibius roseus</name>
    <dbReference type="NCBI Taxonomy" id="1194090"/>
    <lineage>
        <taxon>Bacteria</taxon>
        <taxon>Pseudomonadati</taxon>
        <taxon>Balneolota</taxon>
        <taxon>Balneolia</taxon>
        <taxon>Balneolales</taxon>
        <taxon>Balneolaceae</taxon>
        <taxon>Fodinibius</taxon>
    </lineage>
</organism>
<feature type="transmembrane region" description="Helical" evidence="1">
    <location>
        <begin position="184"/>
        <end position="203"/>
    </location>
</feature>
<feature type="transmembrane region" description="Helical" evidence="1">
    <location>
        <begin position="296"/>
        <end position="313"/>
    </location>
</feature>
<feature type="transmembrane region" description="Helical" evidence="1">
    <location>
        <begin position="325"/>
        <end position="343"/>
    </location>
</feature>
<accession>A0A1M4UEM0</accession>
<evidence type="ECO:0008006" key="4">
    <source>
        <dbReference type="Google" id="ProtNLM"/>
    </source>
</evidence>
<keyword evidence="1" id="KW-0812">Transmembrane</keyword>
<proteinExistence type="predicted"/>
<feature type="transmembrane region" description="Helical" evidence="1">
    <location>
        <begin position="50"/>
        <end position="70"/>
    </location>
</feature>
<gene>
    <name evidence="2" type="ORF">SAMN05443144_10211</name>
</gene>
<evidence type="ECO:0000313" key="2">
    <source>
        <dbReference type="EMBL" id="SHE55124.1"/>
    </source>
</evidence>
<feature type="transmembrane region" description="Helical" evidence="1">
    <location>
        <begin position="115"/>
        <end position="135"/>
    </location>
</feature>
<keyword evidence="1" id="KW-0472">Membrane</keyword>
<dbReference type="AlphaFoldDB" id="A0A1M4UEM0"/>
<dbReference type="RefSeq" id="WP_073059168.1">
    <property type="nucleotide sequence ID" value="NZ_FQUS01000002.1"/>
</dbReference>
<reference evidence="2 3" key="1">
    <citation type="submission" date="2016-11" db="EMBL/GenBank/DDBJ databases">
        <authorList>
            <person name="Jaros S."/>
            <person name="Januszkiewicz K."/>
            <person name="Wedrychowicz H."/>
        </authorList>
    </citation>
    <scope>NUCLEOTIDE SEQUENCE [LARGE SCALE GENOMIC DNA]</scope>
    <source>
        <strain evidence="2 3">DSM 21986</strain>
    </source>
</reference>
<dbReference type="Proteomes" id="UP000184041">
    <property type="component" value="Unassembled WGS sequence"/>
</dbReference>
<feature type="transmembrane region" description="Helical" evidence="1">
    <location>
        <begin position="224"/>
        <end position="245"/>
    </location>
</feature>
<dbReference type="OrthoDB" id="9809196at2"/>
<dbReference type="STRING" id="1194090.SAMN05443144_10211"/>
<dbReference type="InterPro" id="IPR025291">
    <property type="entry name" value="DUF4153"/>
</dbReference>
<dbReference type="EMBL" id="FQUS01000002">
    <property type="protein sequence ID" value="SHE55124.1"/>
    <property type="molecule type" value="Genomic_DNA"/>
</dbReference>
<keyword evidence="1" id="KW-1133">Transmembrane helix</keyword>
<feature type="transmembrane region" description="Helical" evidence="1">
    <location>
        <begin position="82"/>
        <end position="103"/>
    </location>
</feature>
<dbReference type="Pfam" id="PF13687">
    <property type="entry name" value="DUF4153"/>
    <property type="match status" value="1"/>
</dbReference>